<dbReference type="Proteomes" id="UP000580718">
    <property type="component" value="Unassembled WGS sequence"/>
</dbReference>
<organism evidence="1 2">
    <name type="scientific">Modestobacter versicolor</name>
    <dbReference type="NCBI Taxonomy" id="429133"/>
    <lineage>
        <taxon>Bacteria</taxon>
        <taxon>Bacillati</taxon>
        <taxon>Actinomycetota</taxon>
        <taxon>Actinomycetes</taxon>
        <taxon>Geodermatophilales</taxon>
        <taxon>Geodermatophilaceae</taxon>
        <taxon>Modestobacter</taxon>
    </lineage>
</organism>
<sequence length="284" mass="29769">MFDSDFGPDPLALLTREVLRERTPALIAEACAWAVGLSDQPHHLRVRGRVVTTGLTIGARAATGQLLSGEEDGRLELGDARPGSFQDALNSVTADGTLIAEHFDREVVEPFVLATCVQAAERARDTRAAAWSELLDELGEDGADLVEVVRVAEWEAPLRIDAEHLVLAALGAVPLVEVEAEGLPLSLVRAAEAVTRAAAPPPVRPAEPGRPDELAGALFLAEAALQGSGLTLPVPLAQADRLLDVLLAEGLLPEEVPALLAHLPVEPVTAAEVRATLATLGPGL</sequence>
<name>A0A839XV76_9ACTN</name>
<evidence type="ECO:0000313" key="2">
    <source>
        <dbReference type="Proteomes" id="UP000580718"/>
    </source>
</evidence>
<evidence type="ECO:0000313" key="1">
    <source>
        <dbReference type="EMBL" id="MBB3674948.1"/>
    </source>
</evidence>
<reference evidence="1 2" key="1">
    <citation type="submission" date="2020-08" db="EMBL/GenBank/DDBJ databases">
        <title>Sequencing the genomes of 1000 actinobacteria strains.</title>
        <authorList>
            <person name="Klenk H.-P."/>
        </authorList>
    </citation>
    <scope>NUCLEOTIDE SEQUENCE [LARGE SCALE GENOMIC DNA]</scope>
    <source>
        <strain evidence="1 2">DSM 16678</strain>
    </source>
</reference>
<dbReference type="RefSeq" id="WP_183513488.1">
    <property type="nucleotide sequence ID" value="NZ_JACIBU010000001.1"/>
</dbReference>
<proteinExistence type="predicted"/>
<dbReference type="EMBL" id="JACIBU010000001">
    <property type="protein sequence ID" value="MBB3674948.1"/>
    <property type="molecule type" value="Genomic_DNA"/>
</dbReference>
<protein>
    <submittedName>
        <fullName evidence="1">Uncharacterized protein</fullName>
    </submittedName>
</protein>
<gene>
    <name evidence="1" type="ORF">FHX36_000683</name>
</gene>
<dbReference type="AlphaFoldDB" id="A0A839XV76"/>
<comment type="caution">
    <text evidence="1">The sequence shown here is derived from an EMBL/GenBank/DDBJ whole genome shotgun (WGS) entry which is preliminary data.</text>
</comment>
<accession>A0A839XV76</accession>